<gene>
    <name evidence="2" type="ORF">EKJ_24010</name>
</gene>
<name>A0A3T1CKM6_9SPHN</name>
<dbReference type="AlphaFoldDB" id="A0A3T1CKM6"/>
<evidence type="ECO:0000313" key="2">
    <source>
        <dbReference type="EMBL" id="BBI21554.1"/>
    </source>
</evidence>
<proteinExistence type="predicted"/>
<keyword evidence="3" id="KW-1185">Reference proteome</keyword>
<evidence type="ECO:0000256" key="1">
    <source>
        <dbReference type="SAM" id="MobiDB-lite"/>
    </source>
</evidence>
<dbReference type="EMBL" id="AP019389">
    <property type="protein sequence ID" value="BBI21554.1"/>
    <property type="molecule type" value="Genomic_DNA"/>
</dbReference>
<dbReference type="Proteomes" id="UP000290057">
    <property type="component" value="Chromosome"/>
</dbReference>
<feature type="region of interest" description="Disordered" evidence="1">
    <location>
        <begin position="207"/>
        <end position="229"/>
    </location>
</feature>
<accession>A0A3T1CKM6</accession>
<evidence type="ECO:0000313" key="3">
    <source>
        <dbReference type="Proteomes" id="UP000290057"/>
    </source>
</evidence>
<protein>
    <submittedName>
        <fullName evidence="2">Uncharacterized protein</fullName>
    </submittedName>
</protein>
<sequence length="301" mass="33641">MLDNSMAPTDSANTPDRPNAYEMRKKAVDFAAAQLVFDRNFALDAFSSGYSAGRGKALPKYLTAAIVDRINRYGHARLAQLCLAYLLAHENAHDGLNKLAYLSCLRTIRDGAKMIAEAADELVEQIQRHEIETNEIEPVRAETLQRLAKALHGRFRAEMGEDRFDDLTSPKFIGNPLSDLRMTPGLPGIAALHNEVEAIRKEYVRAQKQPKQKGVGPVGMRPGNKPNRDQKTFIRDLAALYEEVLASQPTAHDTASGPSSPFLRFIDRVFREFREQSELPVDPHGYYPPSVGTVRNVLRSR</sequence>
<reference evidence="2 3" key="1">
    <citation type="submission" date="2019-01" db="EMBL/GenBank/DDBJ databases">
        <title>Complete genome sequence of Erythrobacter flavus KJ5.</title>
        <authorList>
            <person name="Kanesaki Y."/>
            <person name="Brotosudarmo T."/>
            <person name="Moriuchi R."/>
            <person name="Awai K."/>
        </authorList>
    </citation>
    <scope>NUCLEOTIDE SEQUENCE [LARGE SCALE GENOMIC DNA]</scope>
    <source>
        <strain evidence="2 3">KJ5</strain>
    </source>
</reference>
<organism evidence="2 3">
    <name type="scientific">Qipengyuania flava</name>
    <dbReference type="NCBI Taxonomy" id="192812"/>
    <lineage>
        <taxon>Bacteria</taxon>
        <taxon>Pseudomonadati</taxon>
        <taxon>Pseudomonadota</taxon>
        <taxon>Alphaproteobacteria</taxon>
        <taxon>Sphingomonadales</taxon>
        <taxon>Erythrobacteraceae</taxon>
        <taxon>Qipengyuania</taxon>
    </lineage>
</organism>